<evidence type="ECO:0000313" key="2">
    <source>
        <dbReference type="EMBL" id="KAK2725905.1"/>
    </source>
</evidence>
<dbReference type="AlphaFoldDB" id="A0AA88I810"/>
<dbReference type="EMBL" id="JAVRJZ010000002">
    <property type="protein sequence ID" value="KAK2725905.1"/>
    <property type="molecule type" value="Genomic_DNA"/>
</dbReference>
<dbReference type="Pfam" id="PF14291">
    <property type="entry name" value="DUF4371"/>
    <property type="match status" value="1"/>
</dbReference>
<dbReference type="Gene3D" id="3.30.420.10">
    <property type="entry name" value="Ribonuclease H-like superfamily/Ribonuclease H"/>
    <property type="match status" value="1"/>
</dbReference>
<gene>
    <name evidence="2" type="ORF">QYM36_000395</name>
</gene>
<dbReference type="PANTHER" id="PTHR45749">
    <property type="match status" value="1"/>
</dbReference>
<dbReference type="PANTHER" id="PTHR45749:SF21">
    <property type="entry name" value="DUF4371 DOMAIN-CONTAINING PROTEIN"/>
    <property type="match status" value="1"/>
</dbReference>
<dbReference type="InterPro" id="IPR036397">
    <property type="entry name" value="RNaseH_sf"/>
</dbReference>
<name>A0AA88I810_ARTSF</name>
<protein>
    <recommendedName>
        <fullName evidence="1">DUF4371 domain-containing protein</fullName>
    </recommendedName>
</protein>
<dbReference type="Proteomes" id="UP001187531">
    <property type="component" value="Unassembled WGS sequence"/>
</dbReference>
<dbReference type="GO" id="GO:0003676">
    <property type="term" value="F:nucleic acid binding"/>
    <property type="evidence" value="ECO:0007669"/>
    <property type="project" value="InterPro"/>
</dbReference>
<reference evidence="2" key="1">
    <citation type="submission" date="2023-07" db="EMBL/GenBank/DDBJ databases">
        <title>Chromosome-level genome assembly of Artemia franciscana.</title>
        <authorList>
            <person name="Jo E."/>
        </authorList>
    </citation>
    <scope>NUCLEOTIDE SEQUENCE</scope>
    <source>
        <tissue evidence="2">Whole body</tissue>
    </source>
</reference>
<comment type="caution">
    <text evidence="2">The sequence shown here is derived from an EMBL/GenBank/DDBJ whole genome shotgun (WGS) entry which is preliminary data.</text>
</comment>
<accession>A0AA88I810</accession>
<proteinExistence type="predicted"/>
<evidence type="ECO:0000313" key="3">
    <source>
        <dbReference type="Proteomes" id="UP001187531"/>
    </source>
</evidence>
<sequence>MLDVEDIFNNIVHRQILSGLIEAGFKGSLIALVEDYMKQRTIKVRVKGRACTKNPKKVRNQLNFWEKASEISASKDVNLKTSEFLSICEVPDIAPWEIIEPKCNLLFPTEEHDMDMELKIMLNDKYKNYIEIYTDGSKLESPTAVGAAFWIPKMKVVGKYKLYPEISVFVAEAYAILKSIGVCRKTLLRYRMKDDPVMKDIFERSAGNAQHCSPRIQHELIDICGYLITEKVVEQDKSDNFFTIHADETTDISRQEQMALGLRFMDSETLQIRGEFIGFAVVEDLRGESLGQFILSRF</sequence>
<feature type="domain" description="DUF4371" evidence="1">
    <location>
        <begin position="187"/>
        <end position="294"/>
    </location>
</feature>
<dbReference type="InterPro" id="IPR012337">
    <property type="entry name" value="RNaseH-like_sf"/>
</dbReference>
<evidence type="ECO:0000259" key="1">
    <source>
        <dbReference type="Pfam" id="PF14291"/>
    </source>
</evidence>
<organism evidence="2 3">
    <name type="scientific">Artemia franciscana</name>
    <name type="common">Brine shrimp</name>
    <name type="synonym">Artemia sanfranciscana</name>
    <dbReference type="NCBI Taxonomy" id="6661"/>
    <lineage>
        <taxon>Eukaryota</taxon>
        <taxon>Metazoa</taxon>
        <taxon>Ecdysozoa</taxon>
        <taxon>Arthropoda</taxon>
        <taxon>Crustacea</taxon>
        <taxon>Branchiopoda</taxon>
        <taxon>Anostraca</taxon>
        <taxon>Artemiidae</taxon>
        <taxon>Artemia</taxon>
    </lineage>
</organism>
<dbReference type="SUPFAM" id="SSF53098">
    <property type="entry name" value="Ribonuclease H-like"/>
    <property type="match status" value="1"/>
</dbReference>
<keyword evidence="3" id="KW-1185">Reference proteome</keyword>
<dbReference type="InterPro" id="IPR025398">
    <property type="entry name" value="DUF4371"/>
</dbReference>